<dbReference type="PIRSF" id="PIRSF001439">
    <property type="entry name" value="CryM"/>
    <property type="match status" value="1"/>
</dbReference>
<dbReference type="PANTHER" id="PTHR13812">
    <property type="entry name" value="KETIMINE REDUCTASE MU-CRYSTALLIN"/>
    <property type="match status" value="1"/>
</dbReference>
<accession>A0A7S8C7E2</accession>
<dbReference type="InterPro" id="IPR003462">
    <property type="entry name" value="ODC_Mu_crystall"/>
</dbReference>
<protein>
    <submittedName>
        <fullName evidence="2">Ornithine cyclodeaminase family protein</fullName>
    </submittedName>
</protein>
<dbReference type="PANTHER" id="PTHR13812:SF19">
    <property type="entry name" value="KETIMINE REDUCTASE MU-CRYSTALLIN"/>
    <property type="match status" value="1"/>
</dbReference>
<dbReference type="Gene3D" id="3.40.50.720">
    <property type="entry name" value="NAD(P)-binding Rossmann-like Domain"/>
    <property type="match status" value="1"/>
</dbReference>
<reference evidence="2 3" key="1">
    <citation type="submission" date="2020-06" db="EMBL/GenBank/DDBJ databases">
        <title>Genome sequence of 2 isolates from Red Sea Mangroves.</title>
        <authorList>
            <person name="Sefrji F."/>
            <person name="Michoud G."/>
            <person name="Merlino G."/>
            <person name="Daffonchio D."/>
        </authorList>
    </citation>
    <scope>NUCLEOTIDE SEQUENCE [LARGE SCALE GENOMIC DNA]</scope>
    <source>
        <strain evidence="2 3">R1DC25</strain>
    </source>
</reference>
<evidence type="ECO:0000256" key="1">
    <source>
        <dbReference type="ARBA" id="ARBA00008903"/>
    </source>
</evidence>
<evidence type="ECO:0000313" key="3">
    <source>
        <dbReference type="Proteomes" id="UP000593594"/>
    </source>
</evidence>
<proteinExistence type="inferred from homology"/>
<dbReference type="EMBL" id="CP058214">
    <property type="protein sequence ID" value="QPC44569.1"/>
    <property type="molecule type" value="Genomic_DNA"/>
</dbReference>
<dbReference type="Proteomes" id="UP000593594">
    <property type="component" value="Chromosome"/>
</dbReference>
<dbReference type="InterPro" id="IPR036291">
    <property type="entry name" value="NAD(P)-bd_dom_sf"/>
</dbReference>
<sequence>MTSDALPFIDDAAIAGLHLTPDEAREALLRIYRLNHAGRVVSRPKTSLDIGPGHMFQAMCAGSEELGLATVKWLGVAPRPAGDDRPGIHALSVLNDFSSGAPLAIMDANAMTGLRTAAMSALAARYLARRESATIGFVGSGLQARTHLEAMRALCPGLRTALCSSRSERSAARLAEHARGLGMEARGPVSPEEAVRGSDIVVTTVPASPGLEPFLDPAWLAPGAFVAAVDVGRSWLPEGLGALDLMATDDREQHMRYLDGALTLHCDLSELAAGIHPGRTGETERAMFVFRGHAPADLAISGLIWSRYRAAMG</sequence>
<dbReference type="GO" id="GO:0005737">
    <property type="term" value="C:cytoplasm"/>
    <property type="evidence" value="ECO:0007669"/>
    <property type="project" value="TreeGrafter"/>
</dbReference>
<organism evidence="2 3">
    <name type="scientific">Kaustia mangrovi</name>
    <dbReference type="NCBI Taxonomy" id="2593653"/>
    <lineage>
        <taxon>Bacteria</taxon>
        <taxon>Pseudomonadati</taxon>
        <taxon>Pseudomonadota</taxon>
        <taxon>Alphaproteobacteria</taxon>
        <taxon>Hyphomicrobiales</taxon>
        <taxon>Parvibaculaceae</taxon>
        <taxon>Kaustia</taxon>
    </lineage>
</organism>
<dbReference type="Pfam" id="PF02423">
    <property type="entry name" value="OCD_Mu_crystall"/>
    <property type="match status" value="1"/>
</dbReference>
<dbReference type="AlphaFoldDB" id="A0A7S8C7E2"/>
<dbReference type="SUPFAM" id="SSF51735">
    <property type="entry name" value="NAD(P)-binding Rossmann-fold domains"/>
    <property type="match status" value="1"/>
</dbReference>
<keyword evidence="3" id="KW-1185">Reference proteome</keyword>
<name>A0A7S8C7E2_9HYPH</name>
<comment type="similarity">
    <text evidence="1">Belongs to the ornithine cyclodeaminase/mu-crystallin family.</text>
</comment>
<gene>
    <name evidence="2" type="ORF">HW532_18815</name>
</gene>
<dbReference type="KEGG" id="kmn:HW532_18815"/>
<dbReference type="RefSeq" id="WP_213161941.1">
    <property type="nucleotide sequence ID" value="NZ_CP058214.1"/>
</dbReference>
<evidence type="ECO:0000313" key="2">
    <source>
        <dbReference type="EMBL" id="QPC44569.1"/>
    </source>
</evidence>
<dbReference type="Gene3D" id="3.30.1780.10">
    <property type="entry name" value="ornithine cyclodeaminase, domain 1"/>
    <property type="match status" value="1"/>
</dbReference>
<dbReference type="InterPro" id="IPR023401">
    <property type="entry name" value="ODC_N"/>
</dbReference>